<evidence type="ECO:0000313" key="3">
    <source>
        <dbReference type="Proteomes" id="UP000308167"/>
    </source>
</evidence>
<dbReference type="Gene3D" id="3.90.550.20">
    <property type="match status" value="1"/>
</dbReference>
<dbReference type="EMBL" id="CABFKI010000005">
    <property type="protein sequence ID" value="VTU07524.1"/>
    <property type="molecule type" value="Genomic_DNA"/>
</dbReference>
<dbReference type="Proteomes" id="UP000308167">
    <property type="component" value="Unassembled WGS sequence"/>
</dbReference>
<keyword evidence="1" id="KW-0808">Transferase</keyword>
<name>A0ABY6TJ15_9PAST</name>
<dbReference type="InterPro" id="IPR029044">
    <property type="entry name" value="Nucleotide-diphossugar_trans"/>
</dbReference>
<reference evidence="2 3" key="1">
    <citation type="submission" date="2019-05" db="EMBL/GenBank/DDBJ databases">
        <authorList>
            <consortium name="Pathogen Informatics"/>
        </authorList>
    </citation>
    <scope>NUCLEOTIDE SEQUENCE [LARGE SCALE GENOMIC DNA]</scope>
    <source>
        <strain evidence="2 3">NM319</strain>
    </source>
</reference>
<dbReference type="InterPro" id="IPR051706">
    <property type="entry name" value="Glycosyltransferase_domain"/>
</dbReference>
<keyword evidence="2" id="KW-0328">Glycosyltransferase</keyword>
<comment type="caution">
    <text evidence="2">The sequence shown here is derived from an EMBL/GenBank/DDBJ whole genome shotgun (WGS) entry which is preliminary data.</text>
</comment>
<dbReference type="GO" id="GO:0016757">
    <property type="term" value="F:glycosyltransferase activity"/>
    <property type="evidence" value="ECO:0007669"/>
    <property type="project" value="UniProtKB-KW"/>
</dbReference>
<dbReference type="RefSeq" id="WP_135709739.1">
    <property type="nucleotide sequence ID" value="NZ_CABFKI010000005.1"/>
</dbReference>
<dbReference type="InterPro" id="IPR007577">
    <property type="entry name" value="GlycoTrfase_DXD_sugar-bd_CS"/>
</dbReference>
<evidence type="ECO:0000313" key="2">
    <source>
        <dbReference type="EMBL" id="VTU07524.1"/>
    </source>
</evidence>
<dbReference type="PANTHER" id="PTHR32385">
    <property type="entry name" value="MANNOSYL PHOSPHORYLINOSITOL CERAMIDE SYNTHASE"/>
    <property type="match status" value="1"/>
</dbReference>
<protein>
    <submittedName>
        <fullName evidence="2">Mannosyltransferase OCH1 and related enzymes</fullName>
    </submittedName>
</protein>
<keyword evidence="3" id="KW-1185">Reference proteome</keyword>
<sequence length="233" mass="27477">MIPKKIHYCWFGGKPLPNSVKKCIKSWKKFCPDYEIIEWNESNYDVNKIPFIQQAYQAKKYAFVSDYARLDIIYSEGGIYLDTDVELLKNLDPLLVNQCFLAMELPGLVNTGLGFGAQKGHWFIKENMDFYRKIDFDTNNIITCVKITTDLLKKYDFSFDNSKQVVKDISIFPTEYFCPMNYQTKELKITNNTYSIHHYDATWQPMSMKFKSFLKMVLGDKQIMFLKKIKNIF</sequence>
<accession>A0ABY6TJ15</accession>
<proteinExistence type="predicted"/>
<organism evidence="2 3">
    <name type="scientific">Actinobacillus porcinus</name>
    <dbReference type="NCBI Taxonomy" id="51048"/>
    <lineage>
        <taxon>Bacteria</taxon>
        <taxon>Pseudomonadati</taxon>
        <taxon>Pseudomonadota</taxon>
        <taxon>Gammaproteobacteria</taxon>
        <taxon>Pasteurellales</taxon>
        <taxon>Pasteurellaceae</taxon>
        <taxon>Actinobacillus</taxon>
    </lineage>
</organism>
<dbReference type="GeneID" id="86155309"/>
<gene>
    <name evidence="2" type="ORF">SAMEA1410922_00911</name>
</gene>
<dbReference type="Pfam" id="PF04488">
    <property type="entry name" value="Gly_transf_sug"/>
    <property type="match status" value="1"/>
</dbReference>
<dbReference type="SUPFAM" id="SSF53448">
    <property type="entry name" value="Nucleotide-diphospho-sugar transferases"/>
    <property type="match status" value="1"/>
</dbReference>
<dbReference type="PANTHER" id="PTHR32385:SF15">
    <property type="entry name" value="INOSITOL PHOSPHOCERAMIDE MANNOSYLTRANSFERASE 1"/>
    <property type="match status" value="1"/>
</dbReference>
<evidence type="ECO:0000256" key="1">
    <source>
        <dbReference type="ARBA" id="ARBA00022679"/>
    </source>
</evidence>